<dbReference type="GO" id="GO:0000155">
    <property type="term" value="F:phosphorelay sensor kinase activity"/>
    <property type="evidence" value="ECO:0007669"/>
    <property type="project" value="InterPro"/>
</dbReference>
<feature type="domain" description="Histidine kinase" evidence="9">
    <location>
        <begin position="219"/>
        <end position="420"/>
    </location>
</feature>
<gene>
    <name evidence="10" type="ORF">C8N28_0685</name>
</gene>
<proteinExistence type="predicted"/>
<evidence type="ECO:0000259" key="9">
    <source>
        <dbReference type="PROSITE" id="PS50109"/>
    </source>
</evidence>
<evidence type="ECO:0000256" key="3">
    <source>
        <dbReference type="ARBA" id="ARBA00022553"/>
    </source>
</evidence>
<dbReference type="CDD" id="cd00082">
    <property type="entry name" value="HisKA"/>
    <property type="match status" value="1"/>
</dbReference>
<keyword evidence="11" id="KW-1185">Reference proteome</keyword>
<name>A0A4R1M6K7_9SPHI</name>
<dbReference type="InterPro" id="IPR003661">
    <property type="entry name" value="HisK_dim/P_dom"/>
</dbReference>
<dbReference type="SUPFAM" id="SSF55874">
    <property type="entry name" value="ATPase domain of HSP90 chaperone/DNA topoisomerase II/histidine kinase"/>
    <property type="match status" value="1"/>
</dbReference>
<dbReference type="RefSeq" id="WP_132221530.1">
    <property type="nucleotide sequence ID" value="NZ_SMGO01000001.1"/>
</dbReference>
<evidence type="ECO:0000256" key="8">
    <source>
        <dbReference type="SAM" id="Phobius"/>
    </source>
</evidence>
<dbReference type="InterPro" id="IPR050428">
    <property type="entry name" value="TCS_sensor_his_kinase"/>
</dbReference>
<accession>A0A4R1M6K7</accession>
<evidence type="ECO:0000256" key="1">
    <source>
        <dbReference type="ARBA" id="ARBA00000085"/>
    </source>
</evidence>
<dbReference type="SUPFAM" id="SSF47384">
    <property type="entry name" value="Homodimeric domain of signal transducing histidine kinase"/>
    <property type="match status" value="1"/>
</dbReference>
<dbReference type="GO" id="GO:0005886">
    <property type="term" value="C:plasma membrane"/>
    <property type="evidence" value="ECO:0007669"/>
    <property type="project" value="TreeGrafter"/>
</dbReference>
<evidence type="ECO:0000256" key="4">
    <source>
        <dbReference type="ARBA" id="ARBA00022679"/>
    </source>
</evidence>
<keyword evidence="5 8" id="KW-0812">Transmembrane</keyword>
<comment type="catalytic activity">
    <reaction evidence="1">
        <text>ATP + protein L-histidine = ADP + protein N-phospho-L-histidine.</text>
        <dbReference type="EC" id="2.7.13.3"/>
    </reaction>
</comment>
<comment type="caution">
    <text evidence="10">The sequence shown here is derived from an EMBL/GenBank/DDBJ whole genome shotgun (WGS) entry which is preliminary data.</text>
</comment>
<dbReference type="Gene3D" id="3.30.565.10">
    <property type="entry name" value="Histidine kinase-like ATPase, C-terminal domain"/>
    <property type="match status" value="1"/>
</dbReference>
<evidence type="ECO:0000256" key="5">
    <source>
        <dbReference type="ARBA" id="ARBA00022692"/>
    </source>
</evidence>
<feature type="transmembrane region" description="Helical" evidence="8">
    <location>
        <begin position="130"/>
        <end position="152"/>
    </location>
</feature>
<dbReference type="EMBL" id="SMGO01000001">
    <property type="protein sequence ID" value="TCK85379.1"/>
    <property type="molecule type" value="Genomic_DNA"/>
</dbReference>
<dbReference type="Pfam" id="PF02518">
    <property type="entry name" value="HATPase_c"/>
    <property type="match status" value="1"/>
</dbReference>
<protein>
    <recommendedName>
        <fullName evidence="2">histidine kinase</fullName>
        <ecNumber evidence="2">2.7.13.3</ecNumber>
    </recommendedName>
</protein>
<sequence>MKLLTYSTKRYLVFSVLLVVLSIPIFYIVLEKLFIRAVDDSLKHQAILLPEYTKHIKSEADIELWKNLDWDIEVNPANGIAIKQRPYTIIEHSKGAKESIQFRALEKDVRLLDRDYVITFKSSLIEKEDLVKAVLGLQIALLSFLFLGYLWINQYISKKIWKPFQGILNYLKTFELDKGIINSNTDLVIDEFRELNYSVNGLVSRVNTAYSSQKEFTENASHELQTPLAIMRVKLELLLQEEHLSESQSKLIDEINGVLTGMEQMNTSLLLLTKMDNQQYPLNEEFSASELIKEIIEELDFFIEVSQHHISYVEETNTSLLGNHQLFKQVVTNLLLNAIKYSAPGSEIRIILSSKSIEIINPGEEMPFKKEKLFERFSKKQGNSKGNSLGLAISFRIIKLHGMKLAYVYQEAHHHFAIYF</sequence>
<dbReference type="AlphaFoldDB" id="A0A4R1M6K7"/>
<dbReference type="PANTHER" id="PTHR45436">
    <property type="entry name" value="SENSOR HISTIDINE KINASE YKOH"/>
    <property type="match status" value="1"/>
</dbReference>
<dbReference type="PROSITE" id="PS50109">
    <property type="entry name" value="HIS_KIN"/>
    <property type="match status" value="1"/>
</dbReference>
<dbReference type="Gene3D" id="1.10.287.130">
    <property type="match status" value="1"/>
</dbReference>
<keyword evidence="4" id="KW-0808">Transferase</keyword>
<dbReference type="InterPro" id="IPR003594">
    <property type="entry name" value="HATPase_dom"/>
</dbReference>
<dbReference type="Proteomes" id="UP000294616">
    <property type="component" value="Unassembled WGS sequence"/>
</dbReference>
<dbReference type="InterPro" id="IPR005467">
    <property type="entry name" value="His_kinase_dom"/>
</dbReference>
<evidence type="ECO:0000313" key="10">
    <source>
        <dbReference type="EMBL" id="TCK85379.1"/>
    </source>
</evidence>
<dbReference type="SMART" id="SM00387">
    <property type="entry name" value="HATPase_c"/>
    <property type="match status" value="1"/>
</dbReference>
<reference evidence="10 11" key="1">
    <citation type="submission" date="2019-03" db="EMBL/GenBank/DDBJ databases">
        <title>Genomic Encyclopedia of Archaeal and Bacterial Type Strains, Phase II (KMG-II): from individual species to whole genera.</title>
        <authorList>
            <person name="Goeker M."/>
        </authorList>
    </citation>
    <scope>NUCLEOTIDE SEQUENCE [LARGE SCALE GENOMIC DNA]</scope>
    <source>
        <strain evidence="10 11">DSM 22554</strain>
    </source>
</reference>
<dbReference type="PANTHER" id="PTHR45436:SF5">
    <property type="entry name" value="SENSOR HISTIDINE KINASE TRCS"/>
    <property type="match status" value="1"/>
</dbReference>
<keyword evidence="6 10" id="KW-0418">Kinase</keyword>
<evidence type="ECO:0000256" key="7">
    <source>
        <dbReference type="ARBA" id="ARBA00022989"/>
    </source>
</evidence>
<dbReference type="SMART" id="SM00388">
    <property type="entry name" value="HisKA"/>
    <property type="match status" value="1"/>
</dbReference>
<evidence type="ECO:0000256" key="2">
    <source>
        <dbReference type="ARBA" id="ARBA00012438"/>
    </source>
</evidence>
<evidence type="ECO:0000313" key="11">
    <source>
        <dbReference type="Proteomes" id="UP000294616"/>
    </source>
</evidence>
<evidence type="ECO:0000256" key="6">
    <source>
        <dbReference type="ARBA" id="ARBA00022777"/>
    </source>
</evidence>
<feature type="transmembrane region" description="Helical" evidence="8">
    <location>
        <begin position="12"/>
        <end position="30"/>
    </location>
</feature>
<organism evidence="10 11">
    <name type="scientific">Albibacterium bauzanense</name>
    <dbReference type="NCBI Taxonomy" id="653929"/>
    <lineage>
        <taxon>Bacteria</taxon>
        <taxon>Pseudomonadati</taxon>
        <taxon>Bacteroidota</taxon>
        <taxon>Sphingobacteriia</taxon>
        <taxon>Sphingobacteriales</taxon>
        <taxon>Sphingobacteriaceae</taxon>
        <taxon>Albibacterium</taxon>
    </lineage>
</organism>
<dbReference type="OrthoDB" id="1522504at2"/>
<keyword evidence="3" id="KW-0597">Phosphoprotein</keyword>
<keyword evidence="8" id="KW-0472">Membrane</keyword>
<dbReference type="InterPro" id="IPR036890">
    <property type="entry name" value="HATPase_C_sf"/>
</dbReference>
<dbReference type="InterPro" id="IPR036097">
    <property type="entry name" value="HisK_dim/P_sf"/>
</dbReference>
<dbReference type="Pfam" id="PF00512">
    <property type="entry name" value="HisKA"/>
    <property type="match status" value="1"/>
</dbReference>
<keyword evidence="7 8" id="KW-1133">Transmembrane helix</keyword>
<dbReference type="EC" id="2.7.13.3" evidence="2"/>